<dbReference type="AlphaFoldDB" id="A0A0H4VKZ4"/>
<proteinExistence type="predicted"/>
<dbReference type="OrthoDB" id="852040at2"/>
<name>A0A0H4VKZ4_9BACT</name>
<dbReference type="EMBL" id="CP010777">
    <property type="protein sequence ID" value="AKQ44439.1"/>
    <property type="molecule type" value="Genomic_DNA"/>
</dbReference>
<evidence type="ECO:0000313" key="2">
    <source>
        <dbReference type="Proteomes" id="UP000036458"/>
    </source>
</evidence>
<accession>A0A0H4VKZ4</accession>
<dbReference type="PATRIC" id="fig|1379910.4.peg.76"/>
<dbReference type="RefSeq" id="WP_048919176.1">
    <property type="nucleotide sequence ID" value="NZ_CP010777.1"/>
</dbReference>
<sequence length="177" mass="20509">MLTAYYKLEILQDYLRQANKINSKTRLDCTLQTNPKNYTGLTDFVNAKGQMYFYKTPAREFVKANCKRLAEWALSNGKLNLSSIYFEDIDFPQFGYGYPNANRLKSNREPNPLFPFRNDAYLFITNADLSQVEVLVIAEGRNLVNAYYQRLIDGELDQEVQTLRQQAQPLFDYGSAI</sequence>
<dbReference type="STRING" id="1379910.TH63_00370"/>
<gene>
    <name evidence="1" type="ORF">TH63_00370</name>
</gene>
<dbReference type="KEGG" id="ruf:TH63_00370"/>
<protein>
    <submittedName>
        <fullName evidence="1">Uncharacterized protein</fullName>
    </submittedName>
</protein>
<evidence type="ECO:0000313" key="1">
    <source>
        <dbReference type="EMBL" id="AKQ44439.1"/>
    </source>
</evidence>
<dbReference type="Proteomes" id="UP000036458">
    <property type="component" value="Chromosome"/>
</dbReference>
<keyword evidence="2" id="KW-1185">Reference proteome</keyword>
<organism evidence="1 2">
    <name type="scientific">Rufibacter radiotolerans</name>
    <dbReference type="NCBI Taxonomy" id="1379910"/>
    <lineage>
        <taxon>Bacteria</taxon>
        <taxon>Pseudomonadati</taxon>
        <taxon>Bacteroidota</taxon>
        <taxon>Cytophagia</taxon>
        <taxon>Cytophagales</taxon>
        <taxon>Hymenobacteraceae</taxon>
        <taxon>Rufibacter</taxon>
    </lineage>
</organism>
<reference evidence="1 2" key="1">
    <citation type="submission" date="2015-01" db="EMBL/GenBank/DDBJ databases">
        <title>Rufibacter sp./DG31D/ whole genome sequencing.</title>
        <authorList>
            <person name="Kim M.K."/>
            <person name="Srinivasan S."/>
            <person name="Lee J.-J."/>
        </authorList>
    </citation>
    <scope>NUCLEOTIDE SEQUENCE [LARGE SCALE GENOMIC DNA]</scope>
    <source>
        <strain evidence="1 2">DG31D</strain>
    </source>
</reference>